<keyword evidence="5" id="KW-0964">Secreted</keyword>
<dbReference type="PANTHER" id="PTHR11610">
    <property type="entry name" value="LIPASE"/>
    <property type="match status" value="1"/>
</dbReference>
<comment type="catalytic activity">
    <reaction evidence="1">
        <text>a 1,2-diacyl-sn-glycero-3-phosphocholine + H2O = a 2-acyl-sn-glycero-3-phosphocholine + a fatty acid + H(+)</text>
        <dbReference type="Rhea" id="RHEA:18689"/>
        <dbReference type="ChEBI" id="CHEBI:15377"/>
        <dbReference type="ChEBI" id="CHEBI:15378"/>
        <dbReference type="ChEBI" id="CHEBI:28868"/>
        <dbReference type="ChEBI" id="CHEBI:57643"/>
        <dbReference type="ChEBI" id="CHEBI:57875"/>
        <dbReference type="EC" id="3.1.1.32"/>
    </reaction>
</comment>
<evidence type="ECO:0000256" key="1">
    <source>
        <dbReference type="ARBA" id="ARBA00000111"/>
    </source>
</evidence>
<evidence type="ECO:0000313" key="12">
    <source>
        <dbReference type="Proteomes" id="UP001168990"/>
    </source>
</evidence>
<feature type="signal peptide" evidence="9">
    <location>
        <begin position="1"/>
        <end position="28"/>
    </location>
</feature>
<dbReference type="InterPro" id="IPR000734">
    <property type="entry name" value="TAG_lipase"/>
</dbReference>
<dbReference type="SUPFAM" id="SSF53474">
    <property type="entry name" value="alpha/beta-Hydrolases"/>
    <property type="match status" value="1"/>
</dbReference>
<dbReference type="Pfam" id="PF00151">
    <property type="entry name" value="Lipase"/>
    <property type="match status" value="1"/>
</dbReference>
<dbReference type="AlphaFoldDB" id="A0AA39FYE8"/>
<sequence length="327" mass="36050">MMMNTVYYKLWIVTAIIIIDLMLGQVSAKSSKADKEAKKRDELAAKIQIIIYKGNSIDTADVVKVPITRPDILFNYLDLDKPLAIYVHGFHEGPSAENTQTVVDAYLYRGTDNIWSFDWSKLSYYGYGTVVKNAKIIAQIFAITLTQLIDLGLNPKGYHIVGHSLGAQIAGSIYKSFGYDIPRITALDAAGPGFSGSKDNRMTNESALCVHALHTDGGRYGVEGDAGTADFFPNGGKRIQPGCPRGGGLLTPKDLCHHWRSWRFWAESIINEGAFRATLCDNYDDYLNGECDGNPVINMGYGAPTNARGRFYLTTRDASPFGENYSD</sequence>
<comment type="caution">
    <text evidence="11">The sequence shown here is derived from an EMBL/GenBank/DDBJ whole genome shotgun (WGS) entry which is preliminary data.</text>
</comment>
<evidence type="ECO:0000259" key="10">
    <source>
        <dbReference type="Pfam" id="PF00151"/>
    </source>
</evidence>
<evidence type="ECO:0000256" key="7">
    <source>
        <dbReference type="ARBA" id="ARBA00023157"/>
    </source>
</evidence>
<evidence type="ECO:0000256" key="6">
    <source>
        <dbReference type="ARBA" id="ARBA00022801"/>
    </source>
</evidence>
<accession>A0AA39FYE8</accession>
<dbReference type="Proteomes" id="UP001168990">
    <property type="component" value="Unassembled WGS sequence"/>
</dbReference>
<dbReference type="EMBL" id="JAQQBS010000001">
    <property type="protein sequence ID" value="KAK0178147.1"/>
    <property type="molecule type" value="Genomic_DNA"/>
</dbReference>
<evidence type="ECO:0000256" key="2">
    <source>
        <dbReference type="ARBA" id="ARBA00004613"/>
    </source>
</evidence>
<dbReference type="GO" id="GO:0017171">
    <property type="term" value="F:serine hydrolase activity"/>
    <property type="evidence" value="ECO:0007669"/>
    <property type="project" value="TreeGrafter"/>
</dbReference>
<gene>
    <name evidence="11" type="ORF">PV328_002124</name>
</gene>
<reference evidence="11" key="1">
    <citation type="journal article" date="2023" name="bioRxiv">
        <title>Scaffold-level genome assemblies of two parasitoid biocontrol wasps reveal the parthenogenesis mechanism and an associated novel virus.</title>
        <authorList>
            <person name="Inwood S."/>
            <person name="Skelly J."/>
            <person name="Guhlin J."/>
            <person name="Harrop T."/>
            <person name="Goldson S."/>
            <person name="Dearden P."/>
        </authorList>
    </citation>
    <scope>NUCLEOTIDE SEQUENCE</scope>
    <source>
        <strain evidence="11">Irish</strain>
        <tissue evidence="11">Whole body</tissue>
    </source>
</reference>
<dbReference type="InterPro" id="IPR029058">
    <property type="entry name" value="AB_hydrolase_fold"/>
</dbReference>
<evidence type="ECO:0000256" key="4">
    <source>
        <dbReference type="ARBA" id="ARBA00013179"/>
    </source>
</evidence>
<keyword evidence="12" id="KW-1185">Reference proteome</keyword>
<name>A0AA39FYE8_9HYME</name>
<feature type="chain" id="PRO_5041415282" description="phospholipase A1" evidence="9">
    <location>
        <begin position="29"/>
        <end position="327"/>
    </location>
</feature>
<comment type="subcellular location">
    <subcellularLocation>
        <location evidence="2">Secreted</location>
    </subcellularLocation>
</comment>
<dbReference type="GO" id="GO:0008970">
    <property type="term" value="F:phospholipase A1 activity"/>
    <property type="evidence" value="ECO:0007669"/>
    <property type="project" value="UniProtKB-EC"/>
</dbReference>
<organism evidence="11 12">
    <name type="scientific">Microctonus aethiopoides</name>
    <dbReference type="NCBI Taxonomy" id="144406"/>
    <lineage>
        <taxon>Eukaryota</taxon>
        <taxon>Metazoa</taxon>
        <taxon>Ecdysozoa</taxon>
        <taxon>Arthropoda</taxon>
        <taxon>Hexapoda</taxon>
        <taxon>Insecta</taxon>
        <taxon>Pterygota</taxon>
        <taxon>Neoptera</taxon>
        <taxon>Endopterygota</taxon>
        <taxon>Hymenoptera</taxon>
        <taxon>Apocrita</taxon>
        <taxon>Ichneumonoidea</taxon>
        <taxon>Braconidae</taxon>
        <taxon>Euphorinae</taxon>
        <taxon>Microctonus</taxon>
    </lineage>
</organism>
<evidence type="ECO:0000313" key="11">
    <source>
        <dbReference type="EMBL" id="KAK0178147.1"/>
    </source>
</evidence>
<reference evidence="11" key="2">
    <citation type="submission" date="2023-03" db="EMBL/GenBank/DDBJ databases">
        <authorList>
            <person name="Inwood S.N."/>
            <person name="Skelly J.G."/>
            <person name="Guhlin J."/>
            <person name="Harrop T.W.R."/>
            <person name="Goldson S.G."/>
            <person name="Dearden P.K."/>
        </authorList>
    </citation>
    <scope>NUCLEOTIDE SEQUENCE</scope>
    <source>
        <strain evidence="11">Irish</strain>
        <tissue evidence="11">Whole body</tissue>
    </source>
</reference>
<proteinExistence type="inferred from homology"/>
<feature type="domain" description="Lipase" evidence="10">
    <location>
        <begin position="31"/>
        <end position="321"/>
    </location>
</feature>
<dbReference type="Gene3D" id="3.40.50.1820">
    <property type="entry name" value="alpha/beta hydrolase"/>
    <property type="match status" value="1"/>
</dbReference>
<dbReference type="PRINTS" id="PR00821">
    <property type="entry name" value="TAGLIPASE"/>
</dbReference>
<dbReference type="EC" id="3.1.1.32" evidence="4"/>
<dbReference type="InterPro" id="IPR013818">
    <property type="entry name" value="Lipase"/>
</dbReference>
<evidence type="ECO:0000256" key="8">
    <source>
        <dbReference type="RuleBase" id="RU004262"/>
    </source>
</evidence>
<keyword evidence="7" id="KW-1015">Disulfide bond</keyword>
<keyword evidence="9" id="KW-0732">Signal</keyword>
<keyword evidence="6" id="KW-0378">Hydrolase</keyword>
<dbReference type="GO" id="GO:0016042">
    <property type="term" value="P:lipid catabolic process"/>
    <property type="evidence" value="ECO:0007669"/>
    <property type="project" value="TreeGrafter"/>
</dbReference>
<dbReference type="PANTHER" id="PTHR11610:SF37">
    <property type="entry name" value="GH01208P"/>
    <property type="match status" value="1"/>
</dbReference>
<protein>
    <recommendedName>
        <fullName evidence="4">phospholipase A1</fullName>
        <ecNumber evidence="4">3.1.1.32</ecNumber>
    </recommendedName>
</protein>
<evidence type="ECO:0000256" key="5">
    <source>
        <dbReference type="ARBA" id="ARBA00022525"/>
    </source>
</evidence>
<dbReference type="GO" id="GO:0005615">
    <property type="term" value="C:extracellular space"/>
    <property type="evidence" value="ECO:0007669"/>
    <property type="project" value="TreeGrafter"/>
</dbReference>
<evidence type="ECO:0000256" key="9">
    <source>
        <dbReference type="SAM" id="SignalP"/>
    </source>
</evidence>
<comment type="similarity">
    <text evidence="3 8">Belongs to the AB hydrolase superfamily. Lipase family.</text>
</comment>
<evidence type="ECO:0000256" key="3">
    <source>
        <dbReference type="ARBA" id="ARBA00010701"/>
    </source>
</evidence>